<protein>
    <recommendedName>
        <fullName evidence="4">Lipoprotein</fullName>
    </recommendedName>
</protein>
<evidence type="ECO:0000313" key="3">
    <source>
        <dbReference type="Proteomes" id="UP000095713"/>
    </source>
</evidence>
<dbReference type="RefSeq" id="WP_069828825.1">
    <property type="nucleotide sequence ID" value="NZ_MDJD01000007.1"/>
</dbReference>
<organism evidence="2 3">
    <name type="scientific">Flavivirga aquatica</name>
    <dbReference type="NCBI Taxonomy" id="1849968"/>
    <lineage>
        <taxon>Bacteria</taxon>
        <taxon>Pseudomonadati</taxon>
        <taxon>Bacteroidota</taxon>
        <taxon>Flavobacteriia</taxon>
        <taxon>Flavobacteriales</taxon>
        <taxon>Flavobacteriaceae</taxon>
        <taxon>Flavivirga</taxon>
    </lineage>
</organism>
<sequence length="256" mass="29288">MELRYKFFLITIASLIITACGKTEKPSVTVTEEYSERLIRDLKGSDFSLVLSDMNVSEKGDKLLFQHKYHVLKVEKDSLIVDSLDWEPVNKSFFIKHENDLGMEIVSSHNNKLSRIAKPVGFDWAVGNTEHGEWEQEKSTDSTSTKSSSTHGRVWRSHHSSGLFWYWMLRRPAYQRDYSTNRVYNASGKTYYGENINGTSRYGTNSAYQKRKRSGFFARRKNSSSWRSFSSSKKSASSSRYNGASSTRSRSGGFGK</sequence>
<feature type="region of interest" description="Disordered" evidence="1">
    <location>
        <begin position="131"/>
        <end position="154"/>
    </location>
</feature>
<feature type="region of interest" description="Disordered" evidence="1">
    <location>
        <begin position="218"/>
        <end position="256"/>
    </location>
</feature>
<proteinExistence type="predicted"/>
<dbReference type="OrthoDB" id="5410776at2"/>
<dbReference type="EMBL" id="MDJD01000007">
    <property type="protein sequence ID" value="OEK09388.1"/>
    <property type="molecule type" value="Genomic_DNA"/>
</dbReference>
<evidence type="ECO:0000256" key="1">
    <source>
        <dbReference type="SAM" id="MobiDB-lite"/>
    </source>
</evidence>
<dbReference type="PROSITE" id="PS51257">
    <property type="entry name" value="PROKAR_LIPOPROTEIN"/>
    <property type="match status" value="1"/>
</dbReference>
<keyword evidence="3" id="KW-1185">Reference proteome</keyword>
<dbReference type="STRING" id="1849968.A8C32_11760"/>
<feature type="compositionally biased region" description="Basic and acidic residues" evidence="1">
    <location>
        <begin position="131"/>
        <end position="140"/>
    </location>
</feature>
<feature type="compositionally biased region" description="Low complexity" evidence="1">
    <location>
        <begin position="223"/>
        <end position="249"/>
    </location>
</feature>
<comment type="caution">
    <text evidence="2">The sequence shown here is derived from an EMBL/GenBank/DDBJ whole genome shotgun (WGS) entry which is preliminary data.</text>
</comment>
<dbReference type="AlphaFoldDB" id="A0A1E5TDG3"/>
<gene>
    <name evidence="2" type="ORF">A8C32_11760</name>
</gene>
<feature type="compositionally biased region" description="Low complexity" evidence="1">
    <location>
        <begin position="141"/>
        <end position="150"/>
    </location>
</feature>
<accession>A0A1E5TDG3</accession>
<evidence type="ECO:0000313" key="2">
    <source>
        <dbReference type="EMBL" id="OEK09388.1"/>
    </source>
</evidence>
<evidence type="ECO:0008006" key="4">
    <source>
        <dbReference type="Google" id="ProtNLM"/>
    </source>
</evidence>
<reference evidence="2 3" key="1">
    <citation type="submission" date="2016-05" db="EMBL/GenBank/DDBJ databases">
        <title>Draft Genome Sequence of Algibacter sp. Strain SK-16 Isolated from the Surface Water of Aburatsubo Inlet.</title>
        <authorList>
            <person name="Wong S.-K."/>
            <person name="Yoshizawa S."/>
            <person name="Nakajima Y."/>
            <person name="Ogura Y."/>
            <person name="Tetsuya H."/>
            <person name="Hamasaki K."/>
        </authorList>
    </citation>
    <scope>NUCLEOTIDE SEQUENCE [LARGE SCALE GENOMIC DNA]</scope>
    <source>
        <strain evidence="2 3">SK-16</strain>
    </source>
</reference>
<dbReference type="Proteomes" id="UP000095713">
    <property type="component" value="Unassembled WGS sequence"/>
</dbReference>
<name>A0A1E5TDG3_9FLAO</name>